<organism evidence="3 4">
    <name type="scientific">Meloidogyne graminicola</name>
    <dbReference type="NCBI Taxonomy" id="189291"/>
    <lineage>
        <taxon>Eukaryota</taxon>
        <taxon>Metazoa</taxon>
        <taxon>Ecdysozoa</taxon>
        <taxon>Nematoda</taxon>
        <taxon>Chromadorea</taxon>
        <taxon>Rhabditida</taxon>
        <taxon>Tylenchina</taxon>
        <taxon>Tylenchomorpha</taxon>
        <taxon>Tylenchoidea</taxon>
        <taxon>Meloidogynidae</taxon>
        <taxon>Meloidogyninae</taxon>
        <taxon>Meloidogyne</taxon>
    </lineage>
</organism>
<gene>
    <name evidence="3" type="ORF">Mgra_00001164</name>
</gene>
<feature type="coiled-coil region" evidence="1">
    <location>
        <begin position="65"/>
        <end position="92"/>
    </location>
</feature>
<evidence type="ECO:0000313" key="3">
    <source>
        <dbReference type="EMBL" id="KAF7639487.1"/>
    </source>
</evidence>
<dbReference type="OrthoDB" id="20865at2759"/>
<protein>
    <recommendedName>
        <fullName evidence="2">C4H2-type domain-containing protein</fullName>
    </recommendedName>
</protein>
<keyword evidence="1" id="KW-0175">Coiled coil</keyword>
<keyword evidence="4" id="KW-1185">Reference proteome</keyword>
<dbReference type="Proteomes" id="UP000605970">
    <property type="component" value="Unassembled WGS sequence"/>
</dbReference>
<comment type="caution">
    <text evidence="3">The sequence shown here is derived from an EMBL/GenBank/DDBJ whole genome shotgun (WGS) entry which is preliminary data.</text>
</comment>
<reference evidence="3" key="1">
    <citation type="journal article" date="2020" name="Ecol. Evol.">
        <title>Genome structure and content of the rice root-knot nematode (Meloidogyne graminicola).</title>
        <authorList>
            <person name="Phan N.T."/>
            <person name="Danchin E.G.J."/>
            <person name="Klopp C."/>
            <person name="Perfus-Barbeoch L."/>
            <person name="Kozlowski D.K."/>
            <person name="Koutsovoulos G.D."/>
            <person name="Lopez-Roques C."/>
            <person name="Bouchez O."/>
            <person name="Zahm M."/>
            <person name="Besnard G."/>
            <person name="Bellafiore S."/>
        </authorList>
    </citation>
    <scope>NUCLEOTIDE SEQUENCE</scope>
    <source>
        <strain evidence="3">VN-18</strain>
    </source>
</reference>
<dbReference type="AlphaFoldDB" id="A0A8T0A0U2"/>
<name>A0A8T0A0U2_9BILA</name>
<dbReference type="PROSITE" id="PS51896">
    <property type="entry name" value="ZF_C4H2"/>
    <property type="match status" value="1"/>
</dbReference>
<feature type="domain" description="C4H2-type" evidence="2">
    <location>
        <begin position="191"/>
        <end position="232"/>
    </location>
</feature>
<dbReference type="EMBL" id="JABEBT010000005">
    <property type="protein sequence ID" value="KAF7639487.1"/>
    <property type="molecule type" value="Genomic_DNA"/>
</dbReference>
<accession>A0A8T0A0U2</accession>
<evidence type="ECO:0000256" key="1">
    <source>
        <dbReference type="SAM" id="Coils"/>
    </source>
</evidence>
<proteinExistence type="predicted"/>
<sequence>MEEEEGNLNNEENEQKEKQRITNELFNVSIANSIIKKLEECLEQVDLLKCSVDENIEDSEELKLDKQLIEERETHQEEIRDIEKDLTVLEQYLIPLRQKCNFQRKELMKKIKENEDKITCFSPLIKQTQQQSKPLASTSMPLPQQIVIQTFLQQFLHPQQQNQQLILQQNIQHRQLNRTTPITTNTSQNILQQAKMKNCQHCQAFIHRNAPTCPNCKQKIVSKATKRKFEKR</sequence>
<evidence type="ECO:0000313" key="4">
    <source>
        <dbReference type="Proteomes" id="UP000605970"/>
    </source>
</evidence>
<dbReference type="InterPro" id="IPR018482">
    <property type="entry name" value="Znf-C4H2"/>
</dbReference>
<dbReference type="InterPro" id="IPR044069">
    <property type="entry name" value="ZF_C4H2"/>
</dbReference>
<evidence type="ECO:0000259" key="2">
    <source>
        <dbReference type="PROSITE" id="PS51896"/>
    </source>
</evidence>
<dbReference type="Pfam" id="PF10146">
    <property type="entry name" value="zf-C4H2"/>
    <property type="match status" value="1"/>
</dbReference>